<dbReference type="InterPro" id="IPR003494">
    <property type="entry name" value="SHS2_FtsA"/>
</dbReference>
<dbReference type="InterPro" id="IPR043129">
    <property type="entry name" value="ATPase_NBD"/>
</dbReference>
<keyword evidence="1 5" id="KW-1003">Cell membrane</keyword>
<evidence type="ECO:0000256" key="6">
    <source>
        <dbReference type="PIRNR" id="PIRNR003101"/>
    </source>
</evidence>
<evidence type="ECO:0000256" key="4">
    <source>
        <dbReference type="ARBA" id="ARBA00023306"/>
    </source>
</evidence>
<evidence type="ECO:0000256" key="3">
    <source>
        <dbReference type="ARBA" id="ARBA00023136"/>
    </source>
</evidence>
<dbReference type="AlphaFoldDB" id="A0A4Q7YGD4"/>
<evidence type="ECO:0000256" key="5">
    <source>
        <dbReference type="HAMAP-Rule" id="MF_02033"/>
    </source>
</evidence>
<dbReference type="RefSeq" id="WP_130415911.1">
    <property type="nucleotide sequence ID" value="NZ_SHKX01000018.1"/>
</dbReference>
<dbReference type="InterPro" id="IPR020823">
    <property type="entry name" value="Cell_div_FtsA"/>
</dbReference>
<dbReference type="Proteomes" id="UP000292423">
    <property type="component" value="Unassembled WGS sequence"/>
</dbReference>
<comment type="similarity">
    <text evidence="5 6">Belongs to the FtsA/MreB family.</text>
</comment>
<evidence type="ECO:0000313" key="8">
    <source>
        <dbReference type="EMBL" id="RZU35379.1"/>
    </source>
</evidence>
<dbReference type="NCBIfam" id="TIGR01174">
    <property type="entry name" value="ftsA"/>
    <property type="match status" value="1"/>
</dbReference>
<dbReference type="PANTHER" id="PTHR32432">
    <property type="entry name" value="CELL DIVISION PROTEIN FTSA-RELATED"/>
    <property type="match status" value="1"/>
</dbReference>
<comment type="caution">
    <text evidence="8">The sequence shown here is derived from an EMBL/GenBank/DDBJ whole genome shotgun (WGS) entry which is preliminary data.</text>
</comment>
<dbReference type="CDD" id="cd24048">
    <property type="entry name" value="ASKHA_NBD_FtsA"/>
    <property type="match status" value="1"/>
</dbReference>
<comment type="function">
    <text evidence="5 6">Cell division protein that is involved in the assembly of the Z ring. May serve as a membrane anchor for the Z ring.</text>
</comment>
<dbReference type="PIRSF" id="PIRSF003101">
    <property type="entry name" value="FtsA"/>
    <property type="match status" value="1"/>
</dbReference>
<dbReference type="InterPro" id="IPR050696">
    <property type="entry name" value="FtsA/MreB"/>
</dbReference>
<dbReference type="HAMAP" id="MF_02033">
    <property type="entry name" value="FtsA"/>
    <property type="match status" value="1"/>
</dbReference>
<dbReference type="GO" id="GO:0043093">
    <property type="term" value="P:FtsZ-dependent cytokinesis"/>
    <property type="evidence" value="ECO:0007669"/>
    <property type="project" value="UniProtKB-UniRule"/>
</dbReference>
<dbReference type="Gene3D" id="3.30.420.40">
    <property type="match status" value="2"/>
</dbReference>
<feature type="domain" description="SHS2" evidence="7">
    <location>
        <begin position="9"/>
        <end position="195"/>
    </location>
</feature>
<dbReference type="NCBIfam" id="NF007009">
    <property type="entry name" value="PRK09472.1"/>
    <property type="match status" value="1"/>
</dbReference>
<dbReference type="OrthoDB" id="9810567at2"/>
<name>A0A4Q7YGD4_9GAMM</name>
<dbReference type="Gene3D" id="3.30.1490.110">
    <property type="match status" value="1"/>
</dbReference>
<sequence length="415" mass="44342">MADNQQDLIVALDVGTSKVVALIAQVSQDGLLEVIGIGKKASRGLKRGMVVNIEQTTQAIQAAISEAEGMADCSIHSVFVGIAGSHIMSRNLHGVVAIPNGEVTPSDIERVLEAAKTGAVMPDHKVLHVLPQEFIVDQQSDVRNPLGMSGVRLEGHHHMVSCALNAWQNLEKCVRGCGIGIDDMVLEPLAAADAVLTEDEKHLGVCLVDIGAGTTDIAVYAHGALRHTAILPVAGDQVTNDVAITLHTPTTEAEELKVKHACAQARLVNRDDMINVPGMGDRPLRKLQRHFLASVVEARYEEIFRMVQEELVHAGLLGHMGAGIVLTGGASRIEGAAPLAESVLAMPVRIGMPNGIKSGGMGDILKNPVYATGVGLLMFGKQKLLEVREVLPTRRSTSGGNGMFQKLRQWLEMHF</sequence>
<comment type="subcellular location">
    <subcellularLocation>
        <location evidence="5">Cell membrane</location>
        <topology evidence="5">Peripheral membrane protein</topology>
        <orientation evidence="5">Cytoplasmic side</orientation>
    </subcellularLocation>
    <text evidence="5">Localizes to the Z ring in an FtsZ-dependent manner. Targeted to the membrane through a conserved C-terminal amphipathic helix.</text>
</comment>
<proteinExistence type="inferred from homology"/>
<reference evidence="8 9" key="1">
    <citation type="submission" date="2019-02" db="EMBL/GenBank/DDBJ databases">
        <title>Genomic Encyclopedia of Type Strains, Phase IV (KMG-IV): sequencing the most valuable type-strain genomes for metagenomic binning, comparative biology and taxonomic classification.</title>
        <authorList>
            <person name="Goeker M."/>
        </authorList>
    </citation>
    <scope>NUCLEOTIDE SEQUENCE [LARGE SCALE GENOMIC DNA]</scope>
    <source>
        <strain evidence="8 9">DSM 105135</strain>
    </source>
</reference>
<evidence type="ECO:0000256" key="2">
    <source>
        <dbReference type="ARBA" id="ARBA00022618"/>
    </source>
</evidence>
<dbReference type="SMART" id="SM00842">
    <property type="entry name" value="FtsA"/>
    <property type="match status" value="1"/>
</dbReference>
<keyword evidence="9" id="KW-1185">Reference proteome</keyword>
<keyword evidence="2 5" id="KW-0132">Cell division</keyword>
<gene>
    <name evidence="5" type="primary">ftsA</name>
    <name evidence="8" type="ORF">EV700_3332</name>
</gene>
<evidence type="ECO:0000259" key="7">
    <source>
        <dbReference type="SMART" id="SM00842"/>
    </source>
</evidence>
<dbReference type="GO" id="GO:0009898">
    <property type="term" value="C:cytoplasmic side of plasma membrane"/>
    <property type="evidence" value="ECO:0007669"/>
    <property type="project" value="UniProtKB-UniRule"/>
</dbReference>
<dbReference type="Pfam" id="PF02491">
    <property type="entry name" value="SHS2_FTSA"/>
    <property type="match status" value="1"/>
</dbReference>
<dbReference type="GO" id="GO:0032153">
    <property type="term" value="C:cell division site"/>
    <property type="evidence" value="ECO:0007669"/>
    <property type="project" value="UniProtKB-UniRule"/>
</dbReference>
<keyword evidence="3 5" id="KW-0472">Membrane</keyword>
<accession>A0A4Q7YGD4</accession>
<dbReference type="PANTHER" id="PTHR32432:SF4">
    <property type="entry name" value="CELL DIVISION PROTEIN FTSA"/>
    <property type="match status" value="1"/>
</dbReference>
<keyword evidence="4 5" id="KW-0131">Cell cycle</keyword>
<dbReference type="SUPFAM" id="SSF53067">
    <property type="entry name" value="Actin-like ATPase domain"/>
    <property type="match status" value="2"/>
</dbReference>
<evidence type="ECO:0000313" key="9">
    <source>
        <dbReference type="Proteomes" id="UP000292423"/>
    </source>
</evidence>
<evidence type="ECO:0000256" key="1">
    <source>
        <dbReference type="ARBA" id="ARBA00022475"/>
    </source>
</evidence>
<dbReference type="EMBL" id="SHKX01000018">
    <property type="protein sequence ID" value="RZU35379.1"/>
    <property type="molecule type" value="Genomic_DNA"/>
</dbReference>
<comment type="subunit">
    <text evidence="5">Self-interacts. Interacts with FtsZ.</text>
</comment>
<protein>
    <recommendedName>
        <fullName evidence="5 6">Cell division protein FtsA</fullName>
    </recommendedName>
</protein>
<dbReference type="Pfam" id="PF14450">
    <property type="entry name" value="FtsA"/>
    <property type="match status" value="1"/>
</dbReference>
<organism evidence="8 9">
    <name type="scientific">Fluviicoccus keumensis</name>
    <dbReference type="NCBI Taxonomy" id="1435465"/>
    <lineage>
        <taxon>Bacteria</taxon>
        <taxon>Pseudomonadati</taxon>
        <taxon>Pseudomonadota</taxon>
        <taxon>Gammaproteobacteria</taxon>
        <taxon>Moraxellales</taxon>
        <taxon>Moraxellaceae</taxon>
        <taxon>Fluviicoccus</taxon>
    </lineage>
</organism>